<gene>
    <name evidence="1" type="ORF">LCGC14_2628510</name>
</gene>
<feature type="non-terminal residue" evidence="1">
    <location>
        <position position="1"/>
    </location>
</feature>
<comment type="caution">
    <text evidence="1">The sequence shown here is derived from an EMBL/GenBank/DDBJ whole genome shotgun (WGS) entry which is preliminary data.</text>
</comment>
<proteinExistence type="predicted"/>
<dbReference type="AlphaFoldDB" id="A0A0F9CC32"/>
<name>A0A0F9CC32_9ZZZZ</name>
<dbReference type="EMBL" id="LAZR01045025">
    <property type="protein sequence ID" value="KKL00826.1"/>
    <property type="molecule type" value="Genomic_DNA"/>
</dbReference>
<sequence>KFRDRQRAFFNQREGLKQAFKVEFEEKEAPSGSVNAAIDAYFDVNIDDYPDPRNPGETDWDAFFGAQDKALVPLSAKDRKRVVEFIRKFDTPTVKEFRGAQDIIDRFYETPKYKGLSLDDGEDVDRVLFDVAPKMQLAFLRRTGEELSRGDAVMSAVQFVKDEDVAEFLLEHFVPRPKFRVRQRRGRKRISFDIEPEEITNPKRDAILIKNQEIMAKFFPDILMRELSREQEAGLRGQAFAAIQR</sequence>
<protein>
    <submittedName>
        <fullName evidence="1">Uncharacterized protein</fullName>
    </submittedName>
</protein>
<accession>A0A0F9CC32</accession>
<organism evidence="1">
    <name type="scientific">marine sediment metagenome</name>
    <dbReference type="NCBI Taxonomy" id="412755"/>
    <lineage>
        <taxon>unclassified sequences</taxon>
        <taxon>metagenomes</taxon>
        <taxon>ecological metagenomes</taxon>
    </lineage>
</organism>
<evidence type="ECO:0000313" key="1">
    <source>
        <dbReference type="EMBL" id="KKL00826.1"/>
    </source>
</evidence>
<reference evidence="1" key="1">
    <citation type="journal article" date="2015" name="Nature">
        <title>Complex archaea that bridge the gap between prokaryotes and eukaryotes.</title>
        <authorList>
            <person name="Spang A."/>
            <person name="Saw J.H."/>
            <person name="Jorgensen S.L."/>
            <person name="Zaremba-Niedzwiedzka K."/>
            <person name="Martijn J."/>
            <person name="Lind A.E."/>
            <person name="van Eijk R."/>
            <person name="Schleper C."/>
            <person name="Guy L."/>
            <person name="Ettema T.J."/>
        </authorList>
    </citation>
    <scope>NUCLEOTIDE SEQUENCE</scope>
</reference>